<evidence type="ECO:0000313" key="3">
    <source>
        <dbReference type="Proteomes" id="UP001066276"/>
    </source>
</evidence>
<name>A0AAV7TTD4_PLEWA</name>
<sequence length="91" mass="10034">MDGVQTTPLRQVTRGEGRHRRGENPAAPLFQGRILRSGHNPCASDEAQVPVVRHPGPKRARAAARGLGGSCDACWFQGRYRPRPARRPLRS</sequence>
<evidence type="ECO:0000256" key="1">
    <source>
        <dbReference type="SAM" id="MobiDB-lite"/>
    </source>
</evidence>
<dbReference type="Proteomes" id="UP001066276">
    <property type="component" value="Chromosome 3_2"/>
</dbReference>
<gene>
    <name evidence="2" type="ORF">NDU88_004935</name>
</gene>
<evidence type="ECO:0000313" key="2">
    <source>
        <dbReference type="EMBL" id="KAJ1179701.1"/>
    </source>
</evidence>
<dbReference type="AlphaFoldDB" id="A0AAV7TTD4"/>
<reference evidence="2" key="1">
    <citation type="journal article" date="2022" name="bioRxiv">
        <title>Sequencing and chromosome-scale assembly of the giantPleurodeles waltlgenome.</title>
        <authorList>
            <person name="Brown T."/>
            <person name="Elewa A."/>
            <person name="Iarovenko S."/>
            <person name="Subramanian E."/>
            <person name="Araus A.J."/>
            <person name="Petzold A."/>
            <person name="Susuki M."/>
            <person name="Suzuki K.-i.T."/>
            <person name="Hayashi T."/>
            <person name="Toyoda A."/>
            <person name="Oliveira C."/>
            <person name="Osipova E."/>
            <person name="Leigh N.D."/>
            <person name="Simon A."/>
            <person name="Yun M.H."/>
        </authorList>
    </citation>
    <scope>NUCLEOTIDE SEQUENCE</scope>
    <source>
        <strain evidence="2">20211129_DDA</strain>
        <tissue evidence="2">Liver</tissue>
    </source>
</reference>
<comment type="caution">
    <text evidence="2">The sequence shown here is derived from an EMBL/GenBank/DDBJ whole genome shotgun (WGS) entry which is preliminary data.</text>
</comment>
<feature type="region of interest" description="Disordered" evidence="1">
    <location>
        <begin position="1"/>
        <end position="31"/>
    </location>
</feature>
<accession>A0AAV7TTD4</accession>
<dbReference type="EMBL" id="JANPWB010000006">
    <property type="protein sequence ID" value="KAJ1179701.1"/>
    <property type="molecule type" value="Genomic_DNA"/>
</dbReference>
<protein>
    <submittedName>
        <fullName evidence="2">Uncharacterized protein</fullName>
    </submittedName>
</protein>
<organism evidence="2 3">
    <name type="scientific">Pleurodeles waltl</name>
    <name type="common">Iberian ribbed newt</name>
    <dbReference type="NCBI Taxonomy" id="8319"/>
    <lineage>
        <taxon>Eukaryota</taxon>
        <taxon>Metazoa</taxon>
        <taxon>Chordata</taxon>
        <taxon>Craniata</taxon>
        <taxon>Vertebrata</taxon>
        <taxon>Euteleostomi</taxon>
        <taxon>Amphibia</taxon>
        <taxon>Batrachia</taxon>
        <taxon>Caudata</taxon>
        <taxon>Salamandroidea</taxon>
        <taxon>Salamandridae</taxon>
        <taxon>Pleurodelinae</taxon>
        <taxon>Pleurodeles</taxon>
    </lineage>
</organism>
<keyword evidence="3" id="KW-1185">Reference proteome</keyword>
<feature type="compositionally biased region" description="Polar residues" evidence="1">
    <location>
        <begin position="1"/>
        <end position="10"/>
    </location>
</feature>
<proteinExistence type="predicted"/>